<dbReference type="EMBL" id="GEDC01007430">
    <property type="protein sequence ID" value="JAS29868.1"/>
    <property type="molecule type" value="Transcribed_RNA"/>
</dbReference>
<proteinExistence type="predicted"/>
<feature type="compositionally biased region" description="Low complexity" evidence="1">
    <location>
        <begin position="11"/>
        <end position="30"/>
    </location>
</feature>
<evidence type="ECO:0000256" key="1">
    <source>
        <dbReference type="SAM" id="MobiDB-lite"/>
    </source>
</evidence>
<feature type="compositionally biased region" description="Low complexity" evidence="1">
    <location>
        <begin position="44"/>
        <end position="78"/>
    </location>
</feature>
<name>A0A1B6DVZ7_9HEMI</name>
<reference evidence="2" key="1">
    <citation type="submission" date="2015-12" db="EMBL/GenBank/DDBJ databases">
        <title>De novo transcriptome assembly of four potential Pierce s Disease insect vectors from Arizona vineyards.</title>
        <authorList>
            <person name="Tassone E.E."/>
        </authorList>
    </citation>
    <scope>NUCLEOTIDE SEQUENCE</scope>
</reference>
<protein>
    <submittedName>
        <fullName evidence="2">Uncharacterized protein</fullName>
    </submittedName>
</protein>
<organism evidence="2">
    <name type="scientific">Clastoptera arizonana</name>
    <name type="common">Arizona spittle bug</name>
    <dbReference type="NCBI Taxonomy" id="38151"/>
    <lineage>
        <taxon>Eukaryota</taxon>
        <taxon>Metazoa</taxon>
        <taxon>Ecdysozoa</taxon>
        <taxon>Arthropoda</taxon>
        <taxon>Hexapoda</taxon>
        <taxon>Insecta</taxon>
        <taxon>Pterygota</taxon>
        <taxon>Neoptera</taxon>
        <taxon>Paraneoptera</taxon>
        <taxon>Hemiptera</taxon>
        <taxon>Auchenorrhyncha</taxon>
        <taxon>Cercopoidea</taxon>
        <taxon>Clastopteridae</taxon>
        <taxon>Clastoptera</taxon>
    </lineage>
</organism>
<feature type="non-terminal residue" evidence="2">
    <location>
        <position position="1"/>
    </location>
</feature>
<feature type="non-terminal residue" evidence="2">
    <location>
        <position position="195"/>
    </location>
</feature>
<accession>A0A1B6DVZ7</accession>
<sequence length="195" mass="22362">KRPIESRPSFTQQQVKTTTRRPTTQRPQTTGYDYPKPQEPFTLPSYTSTQRITTTYRTTSRPTQRVTQRPTTPKTETTGYNYPTPQKPFTLPSQKPIVPNPSFTQSQLVTTRKPETTGYDYPKPNVPFQLPSEYLPSSYSNSIPGGNINPEEEQQLSDEYIRAGFGRRTASFSKQNNIRSRPTVQQEKDIIILKL</sequence>
<evidence type="ECO:0000313" key="2">
    <source>
        <dbReference type="EMBL" id="JAS29868.1"/>
    </source>
</evidence>
<feature type="region of interest" description="Disordered" evidence="1">
    <location>
        <begin position="1"/>
        <end position="122"/>
    </location>
</feature>
<dbReference type="AlphaFoldDB" id="A0A1B6DVZ7"/>
<gene>
    <name evidence="2" type="ORF">g.44353</name>
</gene>
<feature type="compositionally biased region" description="Polar residues" evidence="1">
    <location>
        <begin position="101"/>
        <end position="110"/>
    </location>
</feature>